<sequence>MNAPILITVYDRLESLNKCIKSIIRCPESLSSTLYIASDAPYKPEDTEKVSMIRDYIRSIKGFQKVVLLDSKVNIGSYNNLHSNMKYILNIHDNVIFIEDDNVVNDNFLSFMNGSLAAYKNDGKIKFVCSYLFPDCAPKSKHDIFLWSGFSPWGFATWRESWKEINFDNDSLYEKNHSIKNALKLWFIDPSSLGVLMEDIQGKVKATDVRICYNLILLSGYSVFPKRCVSVNRGHDGNGEHKSNNDIYIKQKLSAINPIIQSNLTVEKRIAIYMFFHRLNLKNIYHLIKFLIIDVKARVLAR</sequence>
<accession>A0A8H2PMF4</accession>
<proteinExistence type="predicted"/>
<comment type="caution">
    <text evidence="1">The sequence shown here is derived from an EMBL/GenBank/DDBJ whole genome shotgun (WGS) entry which is preliminary data.</text>
</comment>
<dbReference type="RefSeq" id="WP_138621178.1">
    <property type="nucleotide sequence ID" value="NZ_SZVP01000003.1"/>
</dbReference>
<gene>
    <name evidence="1" type="ORF">FCS21_05345</name>
</gene>
<reference evidence="1 2" key="1">
    <citation type="submission" date="2019-05" db="EMBL/GenBank/DDBJ databases">
        <title>Colwellia ponticola sp. nov., isolated from seawater.</title>
        <authorList>
            <person name="Yoon J.-H."/>
        </authorList>
    </citation>
    <scope>NUCLEOTIDE SEQUENCE [LARGE SCALE GENOMIC DNA]</scope>
    <source>
        <strain evidence="1 2">OISW-25</strain>
    </source>
</reference>
<evidence type="ECO:0008006" key="3">
    <source>
        <dbReference type="Google" id="ProtNLM"/>
    </source>
</evidence>
<dbReference type="SUPFAM" id="SSF53448">
    <property type="entry name" value="Nucleotide-diphospho-sugar transferases"/>
    <property type="match status" value="1"/>
</dbReference>
<dbReference type="OrthoDB" id="5180856at2"/>
<organism evidence="1 2">
    <name type="scientific">Colwellia ponticola</name>
    <dbReference type="NCBI Taxonomy" id="2304625"/>
    <lineage>
        <taxon>Bacteria</taxon>
        <taxon>Pseudomonadati</taxon>
        <taxon>Pseudomonadota</taxon>
        <taxon>Gammaproteobacteria</taxon>
        <taxon>Alteromonadales</taxon>
        <taxon>Colwelliaceae</taxon>
        <taxon>Colwellia</taxon>
    </lineage>
</organism>
<name>A0A8H2PMF4_9GAMM</name>
<dbReference type="InterPro" id="IPR029044">
    <property type="entry name" value="Nucleotide-diphossugar_trans"/>
</dbReference>
<keyword evidence="2" id="KW-1185">Reference proteome</keyword>
<dbReference type="EMBL" id="SZVP01000003">
    <property type="protein sequence ID" value="TMM46387.1"/>
    <property type="molecule type" value="Genomic_DNA"/>
</dbReference>
<evidence type="ECO:0000313" key="1">
    <source>
        <dbReference type="EMBL" id="TMM46387.1"/>
    </source>
</evidence>
<protein>
    <recommendedName>
        <fullName evidence="3">Glycosyltransferase</fullName>
    </recommendedName>
</protein>
<dbReference type="Gene3D" id="3.90.550.10">
    <property type="entry name" value="Spore Coat Polysaccharide Biosynthesis Protein SpsA, Chain A"/>
    <property type="match status" value="1"/>
</dbReference>
<dbReference type="Proteomes" id="UP000307702">
    <property type="component" value="Unassembled WGS sequence"/>
</dbReference>
<evidence type="ECO:0000313" key="2">
    <source>
        <dbReference type="Proteomes" id="UP000307702"/>
    </source>
</evidence>
<dbReference type="AlphaFoldDB" id="A0A8H2PMF4"/>